<evidence type="ECO:0000313" key="2">
    <source>
        <dbReference type="Proteomes" id="UP000320722"/>
    </source>
</evidence>
<dbReference type="Proteomes" id="UP000320722">
    <property type="component" value="Chromosome"/>
</dbReference>
<organism evidence="1 2">
    <name type="scientific">Gimesia chilikensis</name>
    <dbReference type="NCBI Taxonomy" id="2605989"/>
    <lineage>
        <taxon>Bacteria</taxon>
        <taxon>Pseudomonadati</taxon>
        <taxon>Planctomycetota</taxon>
        <taxon>Planctomycetia</taxon>
        <taxon>Planctomycetales</taxon>
        <taxon>Planctomycetaceae</taxon>
        <taxon>Gimesia</taxon>
    </lineage>
</organism>
<sequence>MVDKTMSHFRKNRLKYLLLTPILLLLIYQYFENPTSADFSSLPELYKHRDLGDRLINLPCAGTIRLTRPHPYTSNFCIQGKFQDTDAYLKWRFGEVHLKDAVEFVEAAHSMSEEQQPDDMYWKDSFYSGRYAHEIYLFKDGRFYDQVRLLRE</sequence>
<evidence type="ECO:0000313" key="1">
    <source>
        <dbReference type="EMBL" id="QDU01050.1"/>
    </source>
</evidence>
<gene>
    <name evidence="1" type="ORF">V6x_07280</name>
</gene>
<reference evidence="1 2" key="1">
    <citation type="submission" date="2019-02" db="EMBL/GenBank/DDBJ databases">
        <title>Deep-cultivation of Planctomycetes and their phenomic and genomic characterization uncovers novel biology.</title>
        <authorList>
            <person name="Wiegand S."/>
            <person name="Jogler M."/>
            <person name="Boedeker C."/>
            <person name="Pinto D."/>
            <person name="Vollmers J."/>
            <person name="Rivas-Marin E."/>
            <person name="Kohn T."/>
            <person name="Peeters S.H."/>
            <person name="Heuer A."/>
            <person name="Rast P."/>
            <person name="Oberbeckmann S."/>
            <person name="Bunk B."/>
            <person name="Jeske O."/>
            <person name="Meyerdierks A."/>
            <person name="Storesund J.E."/>
            <person name="Kallscheuer N."/>
            <person name="Luecker S."/>
            <person name="Lage O.M."/>
            <person name="Pohl T."/>
            <person name="Merkel B.J."/>
            <person name="Hornburger P."/>
            <person name="Mueller R.-W."/>
            <person name="Bruemmer F."/>
            <person name="Labrenz M."/>
            <person name="Spormann A.M."/>
            <person name="Op den Camp H."/>
            <person name="Overmann J."/>
            <person name="Amann R."/>
            <person name="Jetten M.S.M."/>
            <person name="Mascher T."/>
            <person name="Medema M.H."/>
            <person name="Devos D.P."/>
            <person name="Kaster A.-K."/>
            <person name="Ovreas L."/>
            <person name="Rohde M."/>
            <person name="Galperin M.Y."/>
            <person name="Jogler C."/>
        </authorList>
    </citation>
    <scope>NUCLEOTIDE SEQUENCE [LARGE SCALE GENOMIC DNA]</scope>
    <source>
        <strain evidence="1 2">V6</strain>
    </source>
</reference>
<dbReference type="EMBL" id="CP036347">
    <property type="protein sequence ID" value="QDU01050.1"/>
    <property type="molecule type" value="Genomic_DNA"/>
</dbReference>
<protein>
    <submittedName>
        <fullName evidence="1">Uncharacterized protein</fullName>
    </submittedName>
</protein>
<accession>A0A517W727</accession>
<proteinExistence type="predicted"/>
<name>A0A517W727_9PLAN</name>
<dbReference type="AlphaFoldDB" id="A0A517W727"/>